<keyword evidence="2" id="KW-1185">Reference proteome</keyword>
<dbReference type="Proteomes" id="UP000095282">
    <property type="component" value="Unplaced"/>
</dbReference>
<dbReference type="AlphaFoldDB" id="A0A1I7TF28"/>
<reference evidence="3" key="1">
    <citation type="submission" date="2016-11" db="UniProtKB">
        <authorList>
            <consortium name="WormBaseParasite"/>
        </authorList>
    </citation>
    <scope>IDENTIFICATION</scope>
</reference>
<protein>
    <submittedName>
        <fullName evidence="3">Expressed conserved protein</fullName>
    </submittedName>
</protein>
<dbReference type="WBParaSite" id="Csp11.Scaffold597.g5315.t1">
    <property type="protein sequence ID" value="Csp11.Scaffold597.g5315.t1"/>
    <property type="gene ID" value="Csp11.Scaffold597.g5315"/>
</dbReference>
<evidence type="ECO:0000256" key="1">
    <source>
        <dbReference type="SAM" id="SignalP"/>
    </source>
</evidence>
<accession>A0A1I7TF28</accession>
<evidence type="ECO:0000313" key="3">
    <source>
        <dbReference type="WBParaSite" id="Csp11.Scaffold597.g5315.t1"/>
    </source>
</evidence>
<evidence type="ECO:0000313" key="2">
    <source>
        <dbReference type="Proteomes" id="UP000095282"/>
    </source>
</evidence>
<name>A0A1I7TF28_9PELO</name>
<keyword evidence="1" id="KW-0732">Signal</keyword>
<feature type="signal peptide" evidence="1">
    <location>
        <begin position="1"/>
        <end position="17"/>
    </location>
</feature>
<organism evidence="2 3">
    <name type="scientific">Caenorhabditis tropicalis</name>
    <dbReference type="NCBI Taxonomy" id="1561998"/>
    <lineage>
        <taxon>Eukaryota</taxon>
        <taxon>Metazoa</taxon>
        <taxon>Ecdysozoa</taxon>
        <taxon>Nematoda</taxon>
        <taxon>Chromadorea</taxon>
        <taxon>Rhabditida</taxon>
        <taxon>Rhabditina</taxon>
        <taxon>Rhabditomorpha</taxon>
        <taxon>Rhabditoidea</taxon>
        <taxon>Rhabditidae</taxon>
        <taxon>Peloderinae</taxon>
        <taxon>Caenorhabditis</taxon>
    </lineage>
</organism>
<feature type="chain" id="PRO_5009307525" evidence="1">
    <location>
        <begin position="18"/>
        <end position="161"/>
    </location>
</feature>
<sequence length="161" mass="18942">MFVFIILIALFVSLSTSTSVVPQDKDQESYYRRATEFLPTMDEGQVHEALRRFCHPFRYICPKEQYAIGRPALHKWNMSAVMESETIKDLHAGKFNITNVAAAFMFYKKYIIRNLRKNGMSTDRKLYSEEIEELLAYLRNNDERLSAMVDKIEKEILRDDD</sequence>
<proteinExistence type="predicted"/>